<accession>A0A9W9ILH9</accession>
<dbReference type="PANTHER" id="PTHR15549">
    <property type="entry name" value="PAIRED IMMUNOGLOBULIN-LIKE TYPE 2 RECEPTOR"/>
    <property type="match status" value="1"/>
</dbReference>
<dbReference type="GO" id="GO:0016020">
    <property type="term" value="C:membrane"/>
    <property type="evidence" value="ECO:0007669"/>
    <property type="project" value="UniProtKB-SubCell"/>
</dbReference>
<keyword evidence="7" id="KW-0732">Signal</keyword>
<evidence type="ECO:0000256" key="2">
    <source>
        <dbReference type="ARBA" id="ARBA00022692"/>
    </source>
</evidence>
<feature type="compositionally biased region" description="Basic and acidic residues" evidence="5">
    <location>
        <begin position="255"/>
        <end position="266"/>
    </location>
</feature>
<keyword evidence="3 6" id="KW-1133">Transmembrane helix</keyword>
<evidence type="ECO:0000256" key="7">
    <source>
        <dbReference type="SAM" id="SignalP"/>
    </source>
</evidence>
<evidence type="ECO:0000256" key="3">
    <source>
        <dbReference type="ARBA" id="ARBA00022989"/>
    </source>
</evidence>
<feature type="region of interest" description="Disordered" evidence="5">
    <location>
        <begin position="64"/>
        <end position="136"/>
    </location>
</feature>
<organism evidence="8 9">
    <name type="scientific">Penicillium capsulatum</name>
    <dbReference type="NCBI Taxonomy" id="69766"/>
    <lineage>
        <taxon>Eukaryota</taxon>
        <taxon>Fungi</taxon>
        <taxon>Dikarya</taxon>
        <taxon>Ascomycota</taxon>
        <taxon>Pezizomycotina</taxon>
        <taxon>Eurotiomycetes</taxon>
        <taxon>Eurotiomycetidae</taxon>
        <taxon>Eurotiales</taxon>
        <taxon>Aspergillaceae</taxon>
        <taxon>Penicillium</taxon>
    </lineage>
</organism>
<evidence type="ECO:0000313" key="9">
    <source>
        <dbReference type="Proteomes" id="UP001146351"/>
    </source>
</evidence>
<reference evidence="8" key="1">
    <citation type="submission" date="2022-11" db="EMBL/GenBank/DDBJ databases">
        <authorList>
            <person name="Petersen C."/>
        </authorList>
    </citation>
    <scope>NUCLEOTIDE SEQUENCE</scope>
    <source>
        <strain evidence="8">IBT 21917</strain>
    </source>
</reference>
<evidence type="ECO:0000256" key="1">
    <source>
        <dbReference type="ARBA" id="ARBA00004167"/>
    </source>
</evidence>
<evidence type="ECO:0000256" key="6">
    <source>
        <dbReference type="SAM" id="Phobius"/>
    </source>
</evidence>
<dbReference type="Proteomes" id="UP001146351">
    <property type="component" value="Unassembled WGS sequence"/>
</dbReference>
<evidence type="ECO:0000256" key="4">
    <source>
        <dbReference type="ARBA" id="ARBA00023136"/>
    </source>
</evidence>
<gene>
    <name evidence="8" type="ORF">N7492_003177</name>
</gene>
<dbReference type="AlphaFoldDB" id="A0A9W9ILH9"/>
<name>A0A9W9ILH9_9EURO</name>
<protein>
    <submittedName>
        <fullName evidence="8">Uncharacterized protein</fullName>
    </submittedName>
</protein>
<feature type="compositionally biased region" description="Low complexity" evidence="5">
    <location>
        <begin position="70"/>
        <end position="136"/>
    </location>
</feature>
<comment type="subcellular location">
    <subcellularLocation>
        <location evidence="1">Membrane</location>
        <topology evidence="1">Single-pass membrane protein</topology>
    </subcellularLocation>
</comment>
<dbReference type="EMBL" id="JAPQKO010000002">
    <property type="protein sequence ID" value="KAJ5179967.1"/>
    <property type="molecule type" value="Genomic_DNA"/>
</dbReference>
<feature type="transmembrane region" description="Helical" evidence="6">
    <location>
        <begin position="154"/>
        <end position="175"/>
    </location>
</feature>
<keyword evidence="2 6" id="KW-0812">Transmembrane</keyword>
<keyword evidence="9" id="KW-1185">Reference proteome</keyword>
<feature type="signal peptide" evidence="7">
    <location>
        <begin position="1"/>
        <end position="18"/>
    </location>
</feature>
<comment type="caution">
    <text evidence="8">The sequence shown here is derived from an EMBL/GenBank/DDBJ whole genome shotgun (WGS) entry which is preliminary data.</text>
</comment>
<proteinExistence type="predicted"/>
<reference evidence="8" key="2">
    <citation type="journal article" date="2023" name="IMA Fungus">
        <title>Comparative genomic study of the Penicillium genus elucidates a diverse pangenome and 15 lateral gene transfer events.</title>
        <authorList>
            <person name="Petersen C."/>
            <person name="Sorensen T."/>
            <person name="Nielsen M.R."/>
            <person name="Sondergaard T.E."/>
            <person name="Sorensen J.L."/>
            <person name="Fitzpatrick D.A."/>
            <person name="Frisvad J.C."/>
            <person name="Nielsen K.L."/>
        </authorList>
    </citation>
    <scope>NUCLEOTIDE SEQUENCE</scope>
    <source>
        <strain evidence="8">IBT 21917</strain>
    </source>
</reference>
<dbReference type="OrthoDB" id="4366245at2759"/>
<sequence>MRRFLHLWLGGQFLCASCQPYTPPTASQAPQITNAPGRLEGYHLKNIESVVEVYNSIEKRWIQARDTSESESTTSEGTSTTSESSTSTTEPTTTSSETSSASTSTDSTTTSTSTSTTSSTTTTSSPTTSTSTSTATSTSSAELVAWNHAGNNRAIVFGCCLVALFAGVITLHCALDRAKAKRIAARELLAVSSVSKTPLVSNGLSSGSMTDRSSLMFRDNPANDSRPQTPGMAPSPSRPLSAQVPTDGAAGWPDHTTDVDRRGSPV</sequence>
<feature type="chain" id="PRO_5040960610" evidence="7">
    <location>
        <begin position="19"/>
        <end position="266"/>
    </location>
</feature>
<dbReference type="GO" id="GO:0071944">
    <property type="term" value="C:cell periphery"/>
    <property type="evidence" value="ECO:0007669"/>
    <property type="project" value="UniProtKB-ARBA"/>
</dbReference>
<feature type="compositionally biased region" description="Polar residues" evidence="5">
    <location>
        <begin position="202"/>
        <end position="213"/>
    </location>
</feature>
<evidence type="ECO:0000256" key="5">
    <source>
        <dbReference type="SAM" id="MobiDB-lite"/>
    </source>
</evidence>
<feature type="region of interest" description="Disordered" evidence="5">
    <location>
        <begin position="202"/>
        <end position="266"/>
    </location>
</feature>
<evidence type="ECO:0000313" key="8">
    <source>
        <dbReference type="EMBL" id="KAJ5179967.1"/>
    </source>
</evidence>
<dbReference type="InterPro" id="IPR051694">
    <property type="entry name" value="Immunoregulatory_rcpt-like"/>
</dbReference>
<keyword evidence="4 6" id="KW-0472">Membrane</keyword>